<dbReference type="InterPro" id="IPR004568">
    <property type="entry name" value="Ppantetheine-prot_Trfase_dom"/>
</dbReference>
<keyword evidence="4 8" id="KW-0276">Fatty acid metabolism</keyword>
<evidence type="ECO:0000256" key="5">
    <source>
        <dbReference type="ARBA" id="ARBA00022842"/>
    </source>
</evidence>
<gene>
    <name evidence="8 10" type="primary">acpS</name>
    <name evidence="10" type="ORF">ACFQ4P_12140</name>
</gene>
<name>A0ABW4CN14_9LACO</name>
<keyword evidence="5 8" id="KW-0460">Magnesium</keyword>
<evidence type="ECO:0000256" key="4">
    <source>
        <dbReference type="ARBA" id="ARBA00022832"/>
    </source>
</evidence>
<dbReference type="InterPro" id="IPR002582">
    <property type="entry name" value="ACPS"/>
</dbReference>
<dbReference type="InterPro" id="IPR037143">
    <property type="entry name" value="4-PPantetheinyl_Trfase_dom_sf"/>
</dbReference>
<keyword evidence="2 8" id="KW-0808">Transferase</keyword>
<dbReference type="GO" id="GO:0008897">
    <property type="term" value="F:holo-[acyl-carrier-protein] synthase activity"/>
    <property type="evidence" value="ECO:0007669"/>
    <property type="project" value="UniProtKB-EC"/>
</dbReference>
<evidence type="ECO:0000259" key="9">
    <source>
        <dbReference type="Pfam" id="PF01648"/>
    </source>
</evidence>
<feature type="binding site" evidence="8">
    <location>
        <position position="58"/>
    </location>
    <ligand>
        <name>Mg(2+)</name>
        <dbReference type="ChEBI" id="CHEBI:18420"/>
    </ligand>
</feature>
<protein>
    <recommendedName>
        <fullName evidence="8">Holo-[acyl-carrier-protein] synthase</fullName>
        <shortName evidence="8">Holo-ACP synthase</shortName>
        <ecNumber evidence="8">2.7.8.7</ecNumber>
    </recommendedName>
    <alternativeName>
        <fullName evidence="8">4'-phosphopantetheinyl transferase AcpS</fullName>
    </alternativeName>
</protein>
<dbReference type="EMBL" id="JBHTOC010000024">
    <property type="protein sequence ID" value="MFD1430985.1"/>
    <property type="molecule type" value="Genomic_DNA"/>
</dbReference>
<evidence type="ECO:0000256" key="6">
    <source>
        <dbReference type="ARBA" id="ARBA00023098"/>
    </source>
</evidence>
<keyword evidence="11" id="KW-1185">Reference proteome</keyword>
<comment type="similarity">
    <text evidence="8">Belongs to the P-Pant transferase superfamily. AcpS family.</text>
</comment>
<dbReference type="RefSeq" id="WP_203628535.1">
    <property type="nucleotide sequence ID" value="NZ_BOLQ01000033.1"/>
</dbReference>
<feature type="binding site" evidence="8">
    <location>
        <position position="8"/>
    </location>
    <ligand>
        <name>Mg(2+)</name>
        <dbReference type="ChEBI" id="CHEBI:18420"/>
    </ligand>
</feature>
<evidence type="ECO:0000256" key="3">
    <source>
        <dbReference type="ARBA" id="ARBA00022723"/>
    </source>
</evidence>
<evidence type="ECO:0000256" key="2">
    <source>
        <dbReference type="ARBA" id="ARBA00022679"/>
    </source>
</evidence>
<keyword evidence="8" id="KW-0963">Cytoplasm</keyword>
<dbReference type="NCBIfam" id="TIGR00516">
    <property type="entry name" value="acpS"/>
    <property type="match status" value="1"/>
</dbReference>
<comment type="catalytic activity">
    <reaction evidence="8">
        <text>apo-[ACP] + CoA = holo-[ACP] + adenosine 3',5'-bisphosphate + H(+)</text>
        <dbReference type="Rhea" id="RHEA:12068"/>
        <dbReference type="Rhea" id="RHEA-COMP:9685"/>
        <dbReference type="Rhea" id="RHEA-COMP:9690"/>
        <dbReference type="ChEBI" id="CHEBI:15378"/>
        <dbReference type="ChEBI" id="CHEBI:29999"/>
        <dbReference type="ChEBI" id="CHEBI:57287"/>
        <dbReference type="ChEBI" id="CHEBI:58343"/>
        <dbReference type="ChEBI" id="CHEBI:64479"/>
        <dbReference type="EC" id="2.7.8.7"/>
    </reaction>
</comment>
<dbReference type="SUPFAM" id="SSF56214">
    <property type="entry name" value="4'-phosphopantetheinyl transferase"/>
    <property type="match status" value="1"/>
</dbReference>
<dbReference type="Gene3D" id="3.90.470.20">
    <property type="entry name" value="4'-phosphopantetheinyl transferase domain"/>
    <property type="match status" value="1"/>
</dbReference>
<comment type="caution">
    <text evidence="10">The sequence shown here is derived from an EMBL/GenBank/DDBJ whole genome shotgun (WGS) entry which is preliminary data.</text>
</comment>
<evidence type="ECO:0000256" key="7">
    <source>
        <dbReference type="ARBA" id="ARBA00023160"/>
    </source>
</evidence>
<comment type="subcellular location">
    <subcellularLocation>
        <location evidence="8">Cytoplasm</location>
    </subcellularLocation>
</comment>
<keyword evidence="6 8" id="KW-0443">Lipid metabolism</keyword>
<keyword evidence="7 8" id="KW-0275">Fatty acid biosynthesis</keyword>
<comment type="cofactor">
    <cofactor evidence="8">
        <name>Mg(2+)</name>
        <dbReference type="ChEBI" id="CHEBI:18420"/>
    </cofactor>
</comment>
<dbReference type="Proteomes" id="UP001597196">
    <property type="component" value="Unassembled WGS sequence"/>
</dbReference>
<organism evidence="10 11">
    <name type="scientific">Lacticaseibacillus mingshuiensis</name>
    <dbReference type="NCBI Taxonomy" id="2799574"/>
    <lineage>
        <taxon>Bacteria</taxon>
        <taxon>Bacillati</taxon>
        <taxon>Bacillota</taxon>
        <taxon>Bacilli</taxon>
        <taxon>Lactobacillales</taxon>
        <taxon>Lactobacillaceae</taxon>
        <taxon>Lacticaseibacillus</taxon>
    </lineage>
</organism>
<accession>A0ABW4CN14</accession>
<sequence length="119" mass="12821">MIAGLGIDLTEIARIQDAQARNPHFAEKVLTPRELAIFEHMAPARAAEWLAGRFSVKESYAKAFGTGLGKVALHDVEVLDDASGKPVVTAHPFTGRALVSISHTQTLVMTEVILEASDK</sequence>
<comment type="function">
    <text evidence="8">Transfers the 4'-phosphopantetheine moiety from coenzyme A to a Ser of acyl-carrier-protein.</text>
</comment>
<keyword evidence="3 8" id="KW-0479">Metal-binding</keyword>
<reference evidence="11" key="1">
    <citation type="journal article" date="2019" name="Int. J. Syst. Evol. Microbiol.">
        <title>The Global Catalogue of Microorganisms (GCM) 10K type strain sequencing project: providing services to taxonomists for standard genome sequencing and annotation.</title>
        <authorList>
            <consortium name="The Broad Institute Genomics Platform"/>
            <consortium name="The Broad Institute Genome Sequencing Center for Infectious Disease"/>
            <person name="Wu L."/>
            <person name="Ma J."/>
        </authorList>
    </citation>
    <scope>NUCLEOTIDE SEQUENCE [LARGE SCALE GENOMIC DNA]</scope>
    <source>
        <strain evidence="11">CCM 8980</strain>
    </source>
</reference>
<dbReference type="NCBIfam" id="TIGR00556">
    <property type="entry name" value="pantethn_trn"/>
    <property type="match status" value="1"/>
</dbReference>
<dbReference type="InterPro" id="IPR008278">
    <property type="entry name" value="4-PPantetheinyl_Trfase_dom"/>
</dbReference>
<dbReference type="EC" id="2.7.8.7" evidence="8"/>
<keyword evidence="1 8" id="KW-0444">Lipid biosynthesis</keyword>
<evidence type="ECO:0000256" key="1">
    <source>
        <dbReference type="ARBA" id="ARBA00022516"/>
    </source>
</evidence>
<evidence type="ECO:0000313" key="11">
    <source>
        <dbReference type="Proteomes" id="UP001597196"/>
    </source>
</evidence>
<dbReference type="Pfam" id="PF01648">
    <property type="entry name" value="ACPS"/>
    <property type="match status" value="1"/>
</dbReference>
<proteinExistence type="inferred from homology"/>
<feature type="domain" description="4'-phosphopantetheinyl transferase" evidence="9">
    <location>
        <begin position="4"/>
        <end position="98"/>
    </location>
</feature>
<evidence type="ECO:0000313" key="10">
    <source>
        <dbReference type="EMBL" id="MFD1430985.1"/>
    </source>
</evidence>
<evidence type="ECO:0000256" key="8">
    <source>
        <dbReference type="HAMAP-Rule" id="MF_00101"/>
    </source>
</evidence>
<dbReference type="HAMAP" id="MF_00101">
    <property type="entry name" value="AcpS"/>
    <property type="match status" value="1"/>
</dbReference>